<dbReference type="EMBL" id="KN823031">
    <property type="protein sequence ID" value="KIO26010.1"/>
    <property type="molecule type" value="Genomic_DNA"/>
</dbReference>
<evidence type="ECO:0000313" key="2">
    <source>
        <dbReference type="EMBL" id="KIO26010.1"/>
    </source>
</evidence>
<organism evidence="2 3">
    <name type="scientific">Tulasnella calospora MUT 4182</name>
    <dbReference type="NCBI Taxonomy" id="1051891"/>
    <lineage>
        <taxon>Eukaryota</taxon>
        <taxon>Fungi</taxon>
        <taxon>Dikarya</taxon>
        <taxon>Basidiomycota</taxon>
        <taxon>Agaricomycotina</taxon>
        <taxon>Agaricomycetes</taxon>
        <taxon>Cantharellales</taxon>
        <taxon>Tulasnellaceae</taxon>
        <taxon>Tulasnella</taxon>
    </lineage>
</organism>
<feature type="compositionally biased region" description="Pro residues" evidence="1">
    <location>
        <begin position="370"/>
        <end position="382"/>
    </location>
</feature>
<keyword evidence="3" id="KW-1185">Reference proteome</keyword>
<feature type="region of interest" description="Disordered" evidence="1">
    <location>
        <begin position="484"/>
        <end position="509"/>
    </location>
</feature>
<gene>
    <name evidence="2" type="ORF">M407DRAFT_24675</name>
</gene>
<feature type="compositionally biased region" description="Low complexity" evidence="1">
    <location>
        <begin position="188"/>
        <end position="199"/>
    </location>
</feature>
<evidence type="ECO:0000256" key="1">
    <source>
        <dbReference type="SAM" id="MobiDB-lite"/>
    </source>
</evidence>
<evidence type="ECO:0000313" key="3">
    <source>
        <dbReference type="Proteomes" id="UP000054248"/>
    </source>
</evidence>
<feature type="compositionally biased region" description="Polar residues" evidence="1">
    <location>
        <begin position="484"/>
        <end position="495"/>
    </location>
</feature>
<feature type="region of interest" description="Disordered" evidence="1">
    <location>
        <begin position="424"/>
        <end position="459"/>
    </location>
</feature>
<feature type="compositionally biased region" description="Low complexity" evidence="1">
    <location>
        <begin position="29"/>
        <end position="49"/>
    </location>
</feature>
<feature type="compositionally biased region" description="Polar residues" evidence="1">
    <location>
        <begin position="159"/>
        <end position="178"/>
    </location>
</feature>
<feature type="compositionally biased region" description="Basic and acidic residues" evidence="1">
    <location>
        <begin position="438"/>
        <end position="449"/>
    </location>
</feature>
<dbReference type="OrthoDB" id="10635208at2759"/>
<protein>
    <submittedName>
        <fullName evidence="2">Uncharacterized protein</fullName>
    </submittedName>
</protein>
<sequence length="509" mass="54028">MSNIIGSPSDPSKKGKRQERASRAAPAVYPGASGNPGSSSSSSAAPYSYAPALGPTTQFGYVAQNTSSNAYAPQVYPGASGIPPAPLPGSAINPYSQQPGSSSSSSAAPYPYLPAQGPTAQFGYVTPTSNSNAYASQGYPGARRPISPTPLPRRAVDPYSQQPLSPGQNISSAYQYTSPPIGPTYPASSSNTTGPSTGPRNQPISVGDFEEFMITGFVPRRRGGETRSARSPEPLGPGPSRTPGASGRLRRLPSQPPRALTPYDASQRSSSTSYSQEPSWPTSSGSTSRTYYNSQGPRYYPSTSAGRTLFADQRPNSAPRSSAVTAAQPRPQLNPAYGVSSYQASLAGSGARAQQDSFEFGRPELIPGGSPAPPPPPPPPSPSQYQQPRDAYANPSVQRRSSRSFGQFFKDLASPKRRKFVVDGFEAGSPPLPSRVELVPDGRRGRDSVPRSFQYPNVGSNVWGGRLEGEPKLPQAFEEFGQWTPQANAQSSSRGNGPDFNPYYYRDRR</sequence>
<feature type="compositionally biased region" description="Polar residues" evidence="1">
    <location>
        <begin position="126"/>
        <end position="135"/>
    </location>
</feature>
<feature type="region of interest" description="Disordered" evidence="1">
    <location>
        <begin position="1"/>
        <end position="49"/>
    </location>
</feature>
<feature type="compositionally biased region" description="Polar residues" evidence="1">
    <location>
        <begin position="1"/>
        <end position="10"/>
    </location>
</feature>
<dbReference type="HOGENOM" id="CLU_535504_0_0_1"/>
<feature type="compositionally biased region" description="Polar residues" evidence="1">
    <location>
        <begin position="280"/>
        <end position="306"/>
    </location>
</feature>
<feature type="region of interest" description="Disordered" evidence="1">
    <location>
        <begin position="72"/>
        <end position="410"/>
    </location>
</feature>
<dbReference type="Proteomes" id="UP000054248">
    <property type="component" value="Unassembled WGS sequence"/>
</dbReference>
<proteinExistence type="predicted"/>
<feature type="compositionally biased region" description="Polar residues" evidence="1">
    <location>
        <begin position="340"/>
        <end position="357"/>
    </location>
</feature>
<feature type="compositionally biased region" description="Low complexity" evidence="1">
    <location>
        <begin position="266"/>
        <end position="279"/>
    </location>
</feature>
<dbReference type="STRING" id="1051891.A0A0C3Q8A7"/>
<name>A0A0C3Q8A7_9AGAM</name>
<reference evidence="3" key="2">
    <citation type="submission" date="2015-01" db="EMBL/GenBank/DDBJ databases">
        <title>Evolutionary Origins and Diversification of the Mycorrhizal Mutualists.</title>
        <authorList>
            <consortium name="DOE Joint Genome Institute"/>
            <consortium name="Mycorrhizal Genomics Consortium"/>
            <person name="Kohler A."/>
            <person name="Kuo A."/>
            <person name="Nagy L.G."/>
            <person name="Floudas D."/>
            <person name="Copeland A."/>
            <person name="Barry K.W."/>
            <person name="Cichocki N."/>
            <person name="Veneault-Fourrey C."/>
            <person name="LaButti K."/>
            <person name="Lindquist E.A."/>
            <person name="Lipzen A."/>
            <person name="Lundell T."/>
            <person name="Morin E."/>
            <person name="Murat C."/>
            <person name="Riley R."/>
            <person name="Ohm R."/>
            <person name="Sun H."/>
            <person name="Tunlid A."/>
            <person name="Henrissat B."/>
            <person name="Grigoriev I.V."/>
            <person name="Hibbett D.S."/>
            <person name="Martin F."/>
        </authorList>
    </citation>
    <scope>NUCLEOTIDE SEQUENCE [LARGE SCALE GENOMIC DNA]</scope>
    <source>
        <strain evidence="3">MUT 4182</strain>
    </source>
</reference>
<dbReference type="AlphaFoldDB" id="A0A0C3Q8A7"/>
<accession>A0A0C3Q8A7</accession>
<feature type="compositionally biased region" description="Low complexity" evidence="1">
    <location>
        <begin position="94"/>
        <end position="116"/>
    </location>
</feature>
<reference evidence="2 3" key="1">
    <citation type="submission" date="2014-04" db="EMBL/GenBank/DDBJ databases">
        <authorList>
            <consortium name="DOE Joint Genome Institute"/>
            <person name="Kuo A."/>
            <person name="Girlanda M."/>
            <person name="Perotto S."/>
            <person name="Kohler A."/>
            <person name="Nagy L.G."/>
            <person name="Floudas D."/>
            <person name="Copeland A."/>
            <person name="Barry K.W."/>
            <person name="Cichocki N."/>
            <person name="Veneault-Fourrey C."/>
            <person name="LaButti K."/>
            <person name="Lindquist E.A."/>
            <person name="Lipzen A."/>
            <person name="Lundell T."/>
            <person name="Morin E."/>
            <person name="Murat C."/>
            <person name="Sun H."/>
            <person name="Tunlid A."/>
            <person name="Henrissat B."/>
            <person name="Grigoriev I.V."/>
            <person name="Hibbett D.S."/>
            <person name="Martin F."/>
            <person name="Nordberg H.P."/>
            <person name="Cantor M.N."/>
            <person name="Hua S.X."/>
        </authorList>
    </citation>
    <scope>NUCLEOTIDE SEQUENCE [LARGE SCALE GENOMIC DNA]</scope>
    <source>
        <strain evidence="2 3">MUT 4182</strain>
    </source>
</reference>
<feature type="compositionally biased region" description="Polar residues" evidence="1">
    <location>
        <begin position="314"/>
        <end position="325"/>
    </location>
</feature>
<feature type="compositionally biased region" description="Polar residues" evidence="1">
    <location>
        <begin position="395"/>
        <end position="405"/>
    </location>
</feature>